<evidence type="ECO:0000313" key="4">
    <source>
        <dbReference type="Proteomes" id="UP000812031"/>
    </source>
</evidence>
<dbReference type="EMBL" id="JAHWYN010000011">
    <property type="protein sequence ID" value="MBW4361485.1"/>
    <property type="molecule type" value="Genomic_DNA"/>
</dbReference>
<accession>A0ABS6XXT9</accession>
<dbReference type="Proteomes" id="UP000812031">
    <property type="component" value="Unassembled WGS sequence"/>
</dbReference>
<dbReference type="RefSeq" id="WP_219317982.1">
    <property type="nucleotide sequence ID" value="NZ_JAHWYN010000011.1"/>
</dbReference>
<evidence type="ECO:0000259" key="2">
    <source>
        <dbReference type="Pfam" id="PF22494"/>
    </source>
</evidence>
<feature type="chain" id="PRO_5046504327" evidence="1">
    <location>
        <begin position="22"/>
        <end position="508"/>
    </location>
</feature>
<sequence length="508" mass="54706">MIKKSVAVLAVLFLIVGCQNNNDSNETPEVTVNENPSTFKEIGSLTIGGTGAAEISAYDEISKKIFTVNNSSANKIDVIDLSDPSKPLLIASIDLVPYNGAANSVTTFNGKLAVALESKTNKQDPGKVVVFETSNYALVKDITVGALPDMITYSHDGKFILTANEGEPNDDYSLDPNGSISIIEVANSYAVTTLSFEGFSGQLADLKTKGFRISSPTNNFAADIEPEYVTISADSKIAWVTLQENNGVAKIDLATKKIVQIFPLGYKDYSLAENALDISDKDGGVAFNPWKLKGMFQPDAISNFEVNSVQYIVTANEGDAREYSAFVDVKRINNAAVVLDPTIFPNAAVLKADASMGRLNINTKMGDTDGDGDFDELVGFGARSFSIWNGLTGQLVFDSKNELDKKAQEFGVYDDGRSDDKGAEPEAVYVTKMGDKQILFVGLERADAFMVYDVSNPTTPKFLQMLKTGDAPEGLLFIPASKSPNKRSLVVVSSEGDGTVKIFQPDLN</sequence>
<reference evidence="3 4" key="1">
    <citation type="submission" date="2021-07" db="EMBL/GenBank/DDBJ databases">
        <title>Flavobacterium sp. nov. isolated from sediment on the Taihu Lake.</title>
        <authorList>
            <person name="Qu J.-H."/>
        </authorList>
    </citation>
    <scope>NUCLEOTIDE SEQUENCE [LARGE SCALE GENOMIC DNA]</scope>
    <source>
        <strain evidence="3 4">NAS39</strain>
    </source>
</reference>
<feature type="domain" description="Choice-of-anchor I" evidence="2">
    <location>
        <begin position="44"/>
        <end position="503"/>
    </location>
</feature>
<gene>
    <name evidence="3" type="ORF">KZH69_13410</name>
</gene>
<evidence type="ECO:0000256" key="1">
    <source>
        <dbReference type="SAM" id="SignalP"/>
    </source>
</evidence>
<comment type="caution">
    <text evidence="3">The sequence shown here is derived from an EMBL/GenBank/DDBJ whole genome shotgun (WGS) entry which is preliminary data.</text>
</comment>
<name>A0ABS6XXT9_9FLAO</name>
<keyword evidence="1" id="KW-0732">Signal</keyword>
<proteinExistence type="predicted"/>
<dbReference type="Pfam" id="PF22494">
    <property type="entry name" value="choice_anch_I"/>
    <property type="match status" value="1"/>
</dbReference>
<feature type="signal peptide" evidence="1">
    <location>
        <begin position="1"/>
        <end position="21"/>
    </location>
</feature>
<keyword evidence="4" id="KW-1185">Reference proteome</keyword>
<dbReference type="PANTHER" id="PTHR46928">
    <property type="entry name" value="MESENCHYME-SPECIFIC CELL SURFACE GLYCOPROTEIN"/>
    <property type="match status" value="1"/>
</dbReference>
<dbReference type="PANTHER" id="PTHR46928:SF1">
    <property type="entry name" value="MESENCHYME-SPECIFIC CELL SURFACE GLYCOPROTEIN"/>
    <property type="match status" value="1"/>
</dbReference>
<dbReference type="NCBIfam" id="NF038117">
    <property type="entry name" value="choice_anch_I"/>
    <property type="match status" value="1"/>
</dbReference>
<organism evidence="3 4">
    <name type="scientific">Flavobacterium taihuense</name>
    <dbReference type="NCBI Taxonomy" id="2857508"/>
    <lineage>
        <taxon>Bacteria</taxon>
        <taxon>Pseudomonadati</taxon>
        <taxon>Bacteroidota</taxon>
        <taxon>Flavobacteriia</taxon>
        <taxon>Flavobacteriales</taxon>
        <taxon>Flavobacteriaceae</taxon>
        <taxon>Flavobacterium</taxon>
    </lineage>
</organism>
<evidence type="ECO:0000313" key="3">
    <source>
        <dbReference type="EMBL" id="MBW4361485.1"/>
    </source>
</evidence>
<protein>
    <submittedName>
        <fullName evidence="3">Choice-of-anchor I family protein</fullName>
    </submittedName>
</protein>
<dbReference type="PROSITE" id="PS51257">
    <property type="entry name" value="PROKAR_LIPOPROTEIN"/>
    <property type="match status" value="1"/>
</dbReference>
<dbReference type="InterPro" id="IPR052956">
    <property type="entry name" value="Mesenchyme-surface_protein"/>
</dbReference>
<dbReference type="InterPro" id="IPR055188">
    <property type="entry name" value="Choice_anch_I"/>
</dbReference>